<dbReference type="EMBL" id="JZYX01000088">
    <property type="protein sequence ID" value="KJN14595.1"/>
    <property type="molecule type" value="Genomic_DNA"/>
</dbReference>
<dbReference type="RefSeq" id="WP_045286909.1">
    <property type="nucleotide sequence ID" value="NZ_JZYX01000088.1"/>
</dbReference>
<protein>
    <recommendedName>
        <fullName evidence="3">Lipoprotein</fullName>
    </recommendedName>
</protein>
<organism evidence="2">
    <name type="scientific">Enterobacter sichuanensis</name>
    <dbReference type="NCBI Taxonomy" id="2071710"/>
    <lineage>
        <taxon>Bacteria</taxon>
        <taxon>Pseudomonadati</taxon>
        <taxon>Pseudomonadota</taxon>
        <taxon>Gammaproteobacteria</taxon>
        <taxon>Enterobacterales</taxon>
        <taxon>Enterobacteriaceae</taxon>
        <taxon>Enterobacter</taxon>
        <taxon>Enterobacter cloacae complex</taxon>
    </lineage>
</organism>
<accession>A0A0F1A190</accession>
<dbReference type="PROSITE" id="PS51257">
    <property type="entry name" value="PROKAR_LIPOPROTEIN"/>
    <property type="match status" value="1"/>
</dbReference>
<name>A0A0F1A190_9ENTR</name>
<feature type="chain" id="PRO_5002448144" description="Lipoprotein" evidence="1">
    <location>
        <begin position="22"/>
        <end position="139"/>
    </location>
</feature>
<dbReference type="AlphaFoldDB" id="A0A0F1A190"/>
<proteinExistence type="predicted"/>
<feature type="signal peptide" evidence="1">
    <location>
        <begin position="1"/>
        <end position="21"/>
    </location>
</feature>
<gene>
    <name evidence="2" type="ORF">SS37_24585</name>
</gene>
<reference evidence="2" key="1">
    <citation type="submission" date="2015-03" db="EMBL/GenBank/DDBJ databases">
        <authorList>
            <person name="McCorrison J."/>
            <person name="Sanka R."/>
            <person name="Adams M."/>
            <person name="Brinkac L."/>
            <person name="Nierman W."/>
            <person name="Sutton G."/>
            <person name="Nelson K."/>
            <person name="Kiedrowski L."/>
            <person name="Guerrero D."/>
            <person name="Bonomo R."/>
        </authorList>
    </citation>
    <scope>NUCLEOTIDE SEQUENCE [LARGE SCALE GENOMIC DNA]</scope>
    <source>
        <strain evidence="2">35699</strain>
    </source>
</reference>
<evidence type="ECO:0000256" key="1">
    <source>
        <dbReference type="SAM" id="SignalP"/>
    </source>
</evidence>
<dbReference type="PATRIC" id="fig|1619248.3.peg.5115"/>
<evidence type="ECO:0008006" key="3">
    <source>
        <dbReference type="Google" id="ProtNLM"/>
    </source>
</evidence>
<dbReference type="Proteomes" id="UP000033352">
    <property type="component" value="Unassembled WGS sequence"/>
</dbReference>
<keyword evidence="1" id="KW-0732">Signal</keyword>
<sequence>MKKITLCFAFLVCGCSSSAYDSGWNSDKSYNTFSECAKTSFSKGFYFPENADRLVSMGLLTKEEAAKAKLHSVSVGDKECLAYAAYGFTVAQYQFSTNTKKQLISRSVTYTCDKSFVECPGKKITIVDGRVVGIESIKK</sequence>
<dbReference type="OrthoDB" id="7067973at2"/>
<comment type="caution">
    <text evidence="2">The sequence shown here is derived from an EMBL/GenBank/DDBJ whole genome shotgun (WGS) entry which is preliminary data.</text>
</comment>
<evidence type="ECO:0000313" key="2">
    <source>
        <dbReference type="EMBL" id="KJN14595.1"/>
    </source>
</evidence>